<proteinExistence type="predicted"/>
<organism evidence="1 2">
    <name type="scientific">Paludibacter propionicigenes (strain DSM 17365 / JCM 13257 / WB4)</name>
    <dbReference type="NCBI Taxonomy" id="694427"/>
    <lineage>
        <taxon>Bacteria</taxon>
        <taxon>Pseudomonadati</taxon>
        <taxon>Bacteroidota</taxon>
        <taxon>Bacteroidia</taxon>
        <taxon>Bacteroidales</taxon>
        <taxon>Paludibacteraceae</taxon>
        <taxon>Paludibacter</taxon>
    </lineage>
</organism>
<protein>
    <recommendedName>
        <fullName evidence="3">Nitrous oxide-stimulated promoter family protein</fullName>
    </recommendedName>
</protein>
<dbReference type="EMBL" id="CP002345">
    <property type="protein sequence ID" value="ADQ79593.1"/>
    <property type="molecule type" value="Genomic_DNA"/>
</dbReference>
<dbReference type="AlphaFoldDB" id="E4T4E9"/>
<reference evidence="1 2" key="2">
    <citation type="journal article" date="2011" name="Stand. Genomic Sci.">
        <title>Complete genome sequence of Paludibacter propionicigenes type strain (WB4).</title>
        <authorList>
            <person name="Gronow S."/>
            <person name="Munk C."/>
            <person name="Lapidus A."/>
            <person name="Nolan M."/>
            <person name="Lucas S."/>
            <person name="Hammon N."/>
            <person name="Deshpande S."/>
            <person name="Cheng J.F."/>
            <person name="Tapia R."/>
            <person name="Han C."/>
            <person name="Goodwin L."/>
            <person name="Pitluck S."/>
            <person name="Liolios K."/>
            <person name="Ivanova N."/>
            <person name="Mavromatis K."/>
            <person name="Mikhailova N."/>
            <person name="Pati A."/>
            <person name="Chen A."/>
            <person name="Palaniappan K."/>
            <person name="Land M."/>
            <person name="Hauser L."/>
            <person name="Chang Y.J."/>
            <person name="Jeffries C.D."/>
            <person name="Brambilla E."/>
            <person name="Rohde M."/>
            <person name="Goker M."/>
            <person name="Detter J.C."/>
            <person name="Woyke T."/>
            <person name="Bristow J."/>
            <person name="Eisen J.A."/>
            <person name="Markowitz V."/>
            <person name="Hugenholtz P."/>
            <person name="Kyrpides N.C."/>
            <person name="Klenk H.P."/>
        </authorList>
    </citation>
    <scope>NUCLEOTIDE SEQUENCE [LARGE SCALE GENOMIC DNA]</scope>
    <source>
        <strain evidence="2">DSM 17365 / JCM 13257 / WB4</strain>
    </source>
</reference>
<dbReference type="Proteomes" id="UP000008718">
    <property type="component" value="Chromosome"/>
</dbReference>
<evidence type="ECO:0000313" key="1">
    <source>
        <dbReference type="EMBL" id="ADQ79593.1"/>
    </source>
</evidence>
<dbReference type="Pfam" id="PF11756">
    <property type="entry name" value="YgbA_NO"/>
    <property type="match status" value="1"/>
</dbReference>
<dbReference type="InterPro" id="IPR020483">
    <property type="entry name" value="Uncharacterised_YgbA"/>
</dbReference>
<gene>
    <name evidence="1" type="ordered locus">Palpr_1447</name>
</gene>
<evidence type="ECO:0000313" key="2">
    <source>
        <dbReference type="Proteomes" id="UP000008718"/>
    </source>
</evidence>
<accession>E4T4E9</accession>
<dbReference type="NCBIfam" id="NF007714">
    <property type="entry name" value="PRK10410.1-2"/>
    <property type="match status" value="1"/>
</dbReference>
<dbReference type="HOGENOM" id="CLU_138593_0_0_10"/>
<dbReference type="KEGG" id="ppn:Palpr_1447"/>
<sequence>MRSNIFLAQLYLNHKIMGNIEQEKLTVHKMISLYCRKKHRTVHLCEDCSLLMQYAIERLSKCPFGDEKGKCANCTIHCYKPDFRLKIKEVMRFSGPRMLLYHPLDFLNHIKKNRL</sequence>
<dbReference type="STRING" id="694427.Palpr_1447"/>
<name>E4T4E9_PALPW</name>
<evidence type="ECO:0008006" key="3">
    <source>
        <dbReference type="Google" id="ProtNLM"/>
    </source>
</evidence>
<dbReference type="eggNOG" id="ENOG5032ZJK">
    <property type="taxonomic scope" value="Bacteria"/>
</dbReference>
<keyword evidence="2" id="KW-1185">Reference proteome</keyword>
<reference key="1">
    <citation type="submission" date="2010-11" db="EMBL/GenBank/DDBJ databases">
        <title>The complete genome of Paludibacter propionicigenes DSM 17365.</title>
        <authorList>
            <consortium name="US DOE Joint Genome Institute (JGI-PGF)"/>
            <person name="Lucas S."/>
            <person name="Copeland A."/>
            <person name="Lapidus A."/>
            <person name="Bruce D."/>
            <person name="Goodwin L."/>
            <person name="Pitluck S."/>
            <person name="Kyrpides N."/>
            <person name="Mavromatis K."/>
            <person name="Ivanova N."/>
            <person name="Munk A.C."/>
            <person name="Brettin T."/>
            <person name="Detter J.C."/>
            <person name="Han C."/>
            <person name="Tapia R."/>
            <person name="Land M."/>
            <person name="Hauser L."/>
            <person name="Markowitz V."/>
            <person name="Cheng J.-F."/>
            <person name="Hugenholtz P."/>
            <person name="Woyke T."/>
            <person name="Wu D."/>
            <person name="Gronow S."/>
            <person name="Wellnitz S."/>
            <person name="Brambilla E."/>
            <person name="Klenk H.-P."/>
            <person name="Eisen J.A."/>
        </authorList>
    </citation>
    <scope>NUCLEOTIDE SEQUENCE</scope>
    <source>
        <strain>WB4</strain>
    </source>
</reference>